<feature type="chain" id="PRO_5011735350" evidence="2">
    <location>
        <begin position="22"/>
        <end position="337"/>
    </location>
</feature>
<evidence type="ECO:0000313" key="3">
    <source>
        <dbReference type="EMBL" id="SDE08259.1"/>
    </source>
</evidence>
<organism evidence="3 4">
    <name type="scientific">Niabella drilacis (strain DSM 25811 / CCM 8410 / CCUG 62505 / LMG 26954 / E90)</name>
    <dbReference type="NCBI Taxonomy" id="1285928"/>
    <lineage>
        <taxon>Bacteria</taxon>
        <taxon>Pseudomonadati</taxon>
        <taxon>Bacteroidota</taxon>
        <taxon>Chitinophagia</taxon>
        <taxon>Chitinophagales</taxon>
        <taxon>Chitinophagaceae</taxon>
        <taxon>Niabella</taxon>
    </lineage>
</organism>
<keyword evidence="2" id="KW-0732">Signal</keyword>
<dbReference type="AlphaFoldDB" id="A0A1G7A0B9"/>
<proteinExistence type="predicted"/>
<dbReference type="EMBL" id="FMZO01000020">
    <property type="protein sequence ID" value="SDE08259.1"/>
    <property type="molecule type" value="Genomic_DNA"/>
</dbReference>
<evidence type="ECO:0000256" key="1">
    <source>
        <dbReference type="SAM" id="Phobius"/>
    </source>
</evidence>
<evidence type="ECO:0000256" key="2">
    <source>
        <dbReference type="SAM" id="SignalP"/>
    </source>
</evidence>
<protein>
    <submittedName>
        <fullName evidence="3">Uncharacterized protein</fullName>
    </submittedName>
</protein>
<keyword evidence="1" id="KW-0812">Transmembrane</keyword>
<evidence type="ECO:0000313" key="4">
    <source>
        <dbReference type="Proteomes" id="UP000198757"/>
    </source>
</evidence>
<accession>A0A1G7A0B9</accession>
<dbReference type="RefSeq" id="WP_090392876.1">
    <property type="nucleotide sequence ID" value="NZ_FMZO01000020.1"/>
</dbReference>
<dbReference type="Proteomes" id="UP000198757">
    <property type="component" value="Unassembled WGS sequence"/>
</dbReference>
<keyword evidence="1" id="KW-1133">Transmembrane helix</keyword>
<keyword evidence="1" id="KW-0472">Membrane</keyword>
<sequence length="337" mass="36317">MKIKFTLLSTFLFLLSIVASADDWVLNNGTMSAASYPNGKVDISFDFFVTGTPGGNGYTFTTSGNKSGTIKFSFTKLDASVITPAPSGDGSALFDWTLSTSGTGVGQTYTWTGTTKAVTMLEYQSPSGMSSKYKITFLQVPVTYPATAQENNIGVHGIFTTPTQATDPVPTNTDYTVSTNTAAMPVTFQSYDAKLVGNKLVVNWTTASETNNDFFDIQVMGADSSYKTVGRVASKAENGNSEKAIEYSFEKDLGAGGAAYMGIAIFAAGFILLLFNRKNKLLYTFLIVCGMSVSAISCRKNAEDKENRQPDRQMVRVVQVDKEGLKAYSKIAVAIRQ</sequence>
<feature type="signal peptide" evidence="2">
    <location>
        <begin position="1"/>
        <end position="21"/>
    </location>
</feature>
<reference evidence="4" key="1">
    <citation type="submission" date="2016-10" db="EMBL/GenBank/DDBJ databases">
        <authorList>
            <person name="Varghese N."/>
            <person name="Submissions S."/>
        </authorList>
    </citation>
    <scope>NUCLEOTIDE SEQUENCE [LARGE SCALE GENOMIC DNA]</scope>
    <source>
        <strain evidence="4">DSM 25811 / CCM 8410 / LMG 26954 / E90</strain>
    </source>
</reference>
<gene>
    <name evidence="3" type="ORF">SAMN04487894_12035</name>
</gene>
<name>A0A1G7A0B9_NIADE</name>
<feature type="transmembrane region" description="Helical" evidence="1">
    <location>
        <begin position="253"/>
        <end position="274"/>
    </location>
</feature>
<keyword evidence="4" id="KW-1185">Reference proteome</keyword>
<dbReference type="STRING" id="1285928.SAMN04487894_12035"/>
<dbReference type="OrthoDB" id="1494595at2"/>